<comment type="similarity">
    <text evidence="8">Belongs to the IRC22 family.</text>
</comment>
<evidence type="ECO:0000313" key="12">
    <source>
        <dbReference type="Proteomes" id="UP000433883"/>
    </source>
</evidence>
<dbReference type="EMBL" id="WNWQ01000027">
    <property type="protein sequence ID" value="KAE9983533.1"/>
    <property type="molecule type" value="Genomic_DNA"/>
</dbReference>
<evidence type="ECO:0000256" key="6">
    <source>
        <dbReference type="ARBA" id="ARBA00023136"/>
    </source>
</evidence>
<evidence type="ECO:0000256" key="8">
    <source>
        <dbReference type="ARBA" id="ARBA00038311"/>
    </source>
</evidence>
<evidence type="ECO:0000256" key="1">
    <source>
        <dbReference type="ARBA" id="ARBA00004115"/>
    </source>
</evidence>
<reference evidence="11 12" key="1">
    <citation type="submission" date="2019-11" db="EMBL/GenBank/DDBJ databases">
        <title>Venturia inaequalis Genome Resource.</title>
        <authorList>
            <person name="Lichtner F.J."/>
        </authorList>
    </citation>
    <scope>NUCLEOTIDE SEQUENCE [LARGE SCALE GENOMIC DNA]</scope>
    <source>
        <strain evidence="11">Bline_iso_100314</strain>
    </source>
</reference>
<evidence type="ECO:0000313" key="11">
    <source>
        <dbReference type="EMBL" id="KAE9983533.1"/>
    </source>
</evidence>
<comment type="function">
    <text evidence="7">Is probably involved in a pathway contributing to genomic integrity.</text>
</comment>
<keyword evidence="5 10" id="KW-1133">Transmembrane helix</keyword>
<comment type="subcellular location">
    <subcellularLocation>
        <location evidence="1">Endoplasmic reticulum membrane</location>
        <topology evidence="1">Single-pass type I membrane protein</topology>
    </subcellularLocation>
</comment>
<evidence type="ECO:0000256" key="10">
    <source>
        <dbReference type="SAM" id="Phobius"/>
    </source>
</evidence>
<feature type="region of interest" description="Disordered" evidence="9">
    <location>
        <begin position="276"/>
        <end position="303"/>
    </location>
</feature>
<dbReference type="GO" id="GO:0005789">
    <property type="term" value="C:endoplasmic reticulum membrane"/>
    <property type="evidence" value="ECO:0007669"/>
    <property type="project" value="UniProtKB-SubCell"/>
</dbReference>
<dbReference type="Proteomes" id="UP000433883">
    <property type="component" value="Unassembled WGS sequence"/>
</dbReference>
<evidence type="ECO:0000256" key="4">
    <source>
        <dbReference type="ARBA" id="ARBA00022824"/>
    </source>
</evidence>
<sequence length="303" mass="32159">MELDVGLSLLTDASLLFGSGTAPSAANRKVGLSLLHSSSSKAIMGVFNFAVLSLLALRAQAAIEVAEEVPQLAVAVTASFPNSEIFGVKLVNAHATQAVLSFSNAEPDPVNVRLVGGSLWTLEAPGKPEPHIVRNLTTVAYKVEVPAGANQSLTYNFAQELYPQDLRLVLGAVVDKGETAFQVAIFNSTVTVVEAPVSFFDPQILFIYLLLAAMFGGTLLFIYNTWIKTLFPQTKRGGKGGERARTSTQGKKTAVAPADQVSVIGADGPAVTGFDSAWIPPNHLQRPEAKRIRSGTPKTRSKA</sequence>
<feature type="transmembrane region" description="Helical" evidence="10">
    <location>
        <begin position="205"/>
        <end position="226"/>
    </location>
</feature>
<keyword evidence="2 10" id="KW-0812">Transmembrane</keyword>
<protein>
    <recommendedName>
        <fullName evidence="13">Translocon-associated protein subunit alpha</fullName>
    </recommendedName>
</protein>
<evidence type="ECO:0000256" key="2">
    <source>
        <dbReference type="ARBA" id="ARBA00022692"/>
    </source>
</evidence>
<dbReference type="AlphaFoldDB" id="A0A8H3V9C3"/>
<accession>A0A8H3V9C3</accession>
<evidence type="ECO:0000256" key="3">
    <source>
        <dbReference type="ARBA" id="ARBA00022729"/>
    </source>
</evidence>
<evidence type="ECO:0000256" key="7">
    <source>
        <dbReference type="ARBA" id="ARBA00037565"/>
    </source>
</evidence>
<name>A0A8H3V9C3_VENIN</name>
<keyword evidence="6 10" id="KW-0472">Membrane</keyword>
<keyword evidence="3" id="KW-0732">Signal</keyword>
<dbReference type="Pfam" id="PF03896">
    <property type="entry name" value="TRAP_alpha"/>
    <property type="match status" value="1"/>
</dbReference>
<gene>
    <name evidence="11" type="ORF">BLS_004115</name>
</gene>
<comment type="caution">
    <text evidence="11">The sequence shown here is derived from an EMBL/GenBank/DDBJ whole genome shotgun (WGS) entry which is preliminary data.</text>
</comment>
<organism evidence="11 12">
    <name type="scientific">Venturia inaequalis</name>
    <name type="common">Apple scab fungus</name>
    <dbReference type="NCBI Taxonomy" id="5025"/>
    <lineage>
        <taxon>Eukaryota</taxon>
        <taxon>Fungi</taxon>
        <taxon>Dikarya</taxon>
        <taxon>Ascomycota</taxon>
        <taxon>Pezizomycotina</taxon>
        <taxon>Dothideomycetes</taxon>
        <taxon>Pleosporomycetidae</taxon>
        <taxon>Venturiales</taxon>
        <taxon>Venturiaceae</taxon>
        <taxon>Venturia</taxon>
    </lineage>
</organism>
<evidence type="ECO:0000256" key="5">
    <source>
        <dbReference type="ARBA" id="ARBA00022989"/>
    </source>
</evidence>
<dbReference type="PANTHER" id="PTHR12924">
    <property type="entry name" value="TRANSLOCON-ASSOCIATED PROTEIN, ALPHA SUBUNIT"/>
    <property type="match status" value="1"/>
</dbReference>
<proteinExistence type="inferred from homology"/>
<keyword evidence="4" id="KW-0256">Endoplasmic reticulum</keyword>
<dbReference type="PANTHER" id="PTHR12924:SF0">
    <property type="entry name" value="TRANSLOCON-ASSOCIATED PROTEIN SUBUNIT ALPHA"/>
    <property type="match status" value="1"/>
</dbReference>
<evidence type="ECO:0000256" key="9">
    <source>
        <dbReference type="SAM" id="MobiDB-lite"/>
    </source>
</evidence>
<evidence type="ECO:0008006" key="13">
    <source>
        <dbReference type="Google" id="ProtNLM"/>
    </source>
</evidence>
<dbReference type="InterPro" id="IPR005595">
    <property type="entry name" value="TRAP_alpha"/>
</dbReference>